<evidence type="ECO:0000256" key="5">
    <source>
        <dbReference type="ARBA" id="ARBA00023163"/>
    </source>
</evidence>
<keyword evidence="2" id="KW-0805">Transcription regulation</keyword>
<evidence type="ECO:0000259" key="7">
    <source>
        <dbReference type="Pfam" id="PF08281"/>
    </source>
</evidence>
<dbReference type="InterPro" id="IPR036388">
    <property type="entry name" value="WH-like_DNA-bd_sf"/>
</dbReference>
<dbReference type="InterPro" id="IPR039425">
    <property type="entry name" value="RNA_pol_sigma-70-like"/>
</dbReference>
<comment type="similarity">
    <text evidence="1">Belongs to the sigma-70 factor family. ECF subfamily.</text>
</comment>
<evidence type="ECO:0000256" key="1">
    <source>
        <dbReference type="ARBA" id="ARBA00010641"/>
    </source>
</evidence>
<evidence type="ECO:0000256" key="3">
    <source>
        <dbReference type="ARBA" id="ARBA00023082"/>
    </source>
</evidence>
<dbReference type="SUPFAM" id="SSF88946">
    <property type="entry name" value="Sigma2 domain of RNA polymerase sigma factors"/>
    <property type="match status" value="1"/>
</dbReference>
<dbReference type="InterPro" id="IPR007627">
    <property type="entry name" value="RNA_pol_sigma70_r2"/>
</dbReference>
<dbReference type="SUPFAM" id="SSF88659">
    <property type="entry name" value="Sigma3 and sigma4 domains of RNA polymerase sigma factors"/>
    <property type="match status" value="1"/>
</dbReference>
<dbReference type="PANTHER" id="PTHR43133">
    <property type="entry name" value="RNA POLYMERASE ECF-TYPE SIGMA FACTO"/>
    <property type="match status" value="1"/>
</dbReference>
<keyword evidence="9" id="KW-1185">Reference proteome</keyword>
<dbReference type="InterPro" id="IPR013249">
    <property type="entry name" value="RNA_pol_sigma70_r4_t2"/>
</dbReference>
<dbReference type="NCBIfam" id="TIGR02937">
    <property type="entry name" value="sigma70-ECF"/>
    <property type="match status" value="1"/>
</dbReference>
<proteinExistence type="inferred from homology"/>
<gene>
    <name evidence="8" type="primary">sigE_3</name>
    <name evidence="8" type="ORF">Pla175_25710</name>
</gene>
<dbReference type="OrthoDB" id="9780326at2"/>
<dbReference type="InterPro" id="IPR013324">
    <property type="entry name" value="RNA_pol_sigma_r3/r4-like"/>
</dbReference>
<dbReference type="Pfam" id="PF08281">
    <property type="entry name" value="Sigma70_r4_2"/>
    <property type="match status" value="1"/>
</dbReference>
<evidence type="ECO:0000256" key="2">
    <source>
        <dbReference type="ARBA" id="ARBA00023015"/>
    </source>
</evidence>
<evidence type="ECO:0000256" key="4">
    <source>
        <dbReference type="ARBA" id="ARBA00023125"/>
    </source>
</evidence>
<feature type="domain" description="RNA polymerase sigma factor 70 region 4 type 2" evidence="7">
    <location>
        <begin position="107"/>
        <end position="158"/>
    </location>
</feature>
<dbReference type="KEGG" id="pnd:Pla175_25710"/>
<dbReference type="GO" id="GO:0006352">
    <property type="term" value="P:DNA-templated transcription initiation"/>
    <property type="evidence" value="ECO:0007669"/>
    <property type="project" value="InterPro"/>
</dbReference>
<evidence type="ECO:0000313" key="9">
    <source>
        <dbReference type="Proteomes" id="UP000317429"/>
    </source>
</evidence>
<dbReference type="InterPro" id="IPR013325">
    <property type="entry name" value="RNA_pol_sigma_r2"/>
</dbReference>
<accession>A0A518DCH8</accession>
<dbReference type="GO" id="GO:0016987">
    <property type="term" value="F:sigma factor activity"/>
    <property type="evidence" value="ECO:0007669"/>
    <property type="project" value="UniProtKB-KW"/>
</dbReference>
<sequence>MARPADRNELDRQVALHLPCALRIAQRMTGDRHGAEEAVQDSLLKVMRHWRSFRGEASFKTWWMRIVVNVCRDRFRRRLPDVCLETETPDPAAGPDDHVAANETAARVRAEIDRLPPRQREVAILCIAEGVAAAEAAAILDTTPHNIRATLHLIRNRLTAALSDLIPTDQSKTSAPGK</sequence>
<dbReference type="Gene3D" id="1.10.1740.10">
    <property type="match status" value="1"/>
</dbReference>
<dbReference type="AlphaFoldDB" id="A0A518DCH8"/>
<dbReference type="GO" id="GO:0003677">
    <property type="term" value="F:DNA binding"/>
    <property type="evidence" value="ECO:0007669"/>
    <property type="project" value="UniProtKB-KW"/>
</dbReference>
<keyword evidence="5" id="KW-0804">Transcription</keyword>
<protein>
    <submittedName>
        <fullName evidence="8">ECF RNA polymerase sigma factor SigE</fullName>
    </submittedName>
</protein>
<organism evidence="8 9">
    <name type="scientific">Pirellulimonas nuda</name>
    <dbReference type="NCBI Taxonomy" id="2528009"/>
    <lineage>
        <taxon>Bacteria</taxon>
        <taxon>Pseudomonadati</taxon>
        <taxon>Planctomycetota</taxon>
        <taxon>Planctomycetia</taxon>
        <taxon>Pirellulales</taxon>
        <taxon>Lacipirellulaceae</taxon>
        <taxon>Pirellulimonas</taxon>
    </lineage>
</organism>
<dbReference type="PANTHER" id="PTHR43133:SF8">
    <property type="entry name" value="RNA POLYMERASE SIGMA FACTOR HI_1459-RELATED"/>
    <property type="match status" value="1"/>
</dbReference>
<reference evidence="8 9" key="1">
    <citation type="submission" date="2019-02" db="EMBL/GenBank/DDBJ databases">
        <title>Deep-cultivation of Planctomycetes and their phenomic and genomic characterization uncovers novel biology.</title>
        <authorList>
            <person name="Wiegand S."/>
            <person name="Jogler M."/>
            <person name="Boedeker C."/>
            <person name="Pinto D."/>
            <person name="Vollmers J."/>
            <person name="Rivas-Marin E."/>
            <person name="Kohn T."/>
            <person name="Peeters S.H."/>
            <person name="Heuer A."/>
            <person name="Rast P."/>
            <person name="Oberbeckmann S."/>
            <person name="Bunk B."/>
            <person name="Jeske O."/>
            <person name="Meyerdierks A."/>
            <person name="Storesund J.E."/>
            <person name="Kallscheuer N."/>
            <person name="Luecker S."/>
            <person name="Lage O.M."/>
            <person name="Pohl T."/>
            <person name="Merkel B.J."/>
            <person name="Hornburger P."/>
            <person name="Mueller R.-W."/>
            <person name="Bruemmer F."/>
            <person name="Labrenz M."/>
            <person name="Spormann A.M."/>
            <person name="Op den Camp H."/>
            <person name="Overmann J."/>
            <person name="Amann R."/>
            <person name="Jetten M.S.M."/>
            <person name="Mascher T."/>
            <person name="Medema M.H."/>
            <person name="Devos D.P."/>
            <person name="Kaster A.-K."/>
            <person name="Ovreas L."/>
            <person name="Rohde M."/>
            <person name="Galperin M.Y."/>
            <person name="Jogler C."/>
        </authorList>
    </citation>
    <scope>NUCLEOTIDE SEQUENCE [LARGE SCALE GENOMIC DNA]</scope>
    <source>
        <strain evidence="8 9">Pla175</strain>
    </source>
</reference>
<dbReference type="InterPro" id="IPR014284">
    <property type="entry name" value="RNA_pol_sigma-70_dom"/>
</dbReference>
<dbReference type="Proteomes" id="UP000317429">
    <property type="component" value="Chromosome"/>
</dbReference>
<dbReference type="Gene3D" id="1.10.10.10">
    <property type="entry name" value="Winged helix-like DNA-binding domain superfamily/Winged helix DNA-binding domain"/>
    <property type="match status" value="1"/>
</dbReference>
<feature type="domain" description="RNA polymerase sigma-70 region 2" evidence="6">
    <location>
        <begin position="16"/>
        <end position="78"/>
    </location>
</feature>
<name>A0A518DCH8_9BACT</name>
<dbReference type="RefSeq" id="WP_145285194.1">
    <property type="nucleotide sequence ID" value="NZ_CP036291.1"/>
</dbReference>
<evidence type="ECO:0000259" key="6">
    <source>
        <dbReference type="Pfam" id="PF04542"/>
    </source>
</evidence>
<keyword evidence="4" id="KW-0238">DNA-binding</keyword>
<keyword evidence="3" id="KW-0731">Sigma factor</keyword>
<dbReference type="Pfam" id="PF04542">
    <property type="entry name" value="Sigma70_r2"/>
    <property type="match status" value="1"/>
</dbReference>
<dbReference type="EMBL" id="CP036291">
    <property type="protein sequence ID" value="QDU89184.1"/>
    <property type="molecule type" value="Genomic_DNA"/>
</dbReference>
<evidence type="ECO:0000313" key="8">
    <source>
        <dbReference type="EMBL" id="QDU89184.1"/>
    </source>
</evidence>